<keyword evidence="5" id="KW-1185">Reference proteome</keyword>
<protein>
    <submittedName>
        <fullName evidence="4">Putative nucleoside hydrolase IunH</fullName>
    </submittedName>
</protein>
<evidence type="ECO:0000256" key="2">
    <source>
        <dbReference type="ARBA" id="ARBA00023295"/>
    </source>
</evidence>
<organism evidence="4 5">
    <name type="scientific">Gordonia crocea</name>
    <dbReference type="NCBI Taxonomy" id="589162"/>
    <lineage>
        <taxon>Bacteria</taxon>
        <taxon>Bacillati</taxon>
        <taxon>Actinomycetota</taxon>
        <taxon>Actinomycetes</taxon>
        <taxon>Mycobacteriales</taxon>
        <taxon>Gordoniaceae</taxon>
        <taxon>Gordonia</taxon>
    </lineage>
</organism>
<dbReference type="PANTHER" id="PTHR12304:SF4">
    <property type="entry name" value="URIDINE NUCLEOSIDASE"/>
    <property type="match status" value="1"/>
</dbReference>
<accession>A0A7I9UXC6</accession>
<dbReference type="EMBL" id="BJOU01000001">
    <property type="protein sequence ID" value="GED97828.1"/>
    <property type="molecule type" value="Genomic_DNA"/>
</dbReference>
<dbReference type="SUPFAM" id="SSF53590">
    <property type="entry name" value="Nucleoside hydrolase"/>
    <property type="match status" value="1"/>
</dbReference>
<comment type="caution">
    <text evidence="4">The sequence shown here is derived from an EMBL/GenBank/DDBJ whole genome shotgun (WGS) entry which is preliminary data.</text>
</comment>
<dbReference type="InterPro" id="IPR036452">
    <property type="entry name" value="Ribo_hydro-like"/>
</dbReference>
<dbReference type="GO" id="GO:0005829">
    <property type="term" value="C:cytosol"/>
    <property type="evidence" value="ECO:0007669"/>
    <property type="project" value="TreeGrafter"/>
</dbReference>
<dbReference type="GO" id="GO:0006152">
    <property type="term" value="P:purine nucleoside catabolic process"/>
    <property type="evidence" value="ECO:0007669"/>
    <property type="project" value="TreeGrafter"/>
</dbReference>
<gene>
    <name evidence="4" type="ORF">nbrc107697_18670</name>
</gene>
<dbReference type="AlphaFoldDB" id="A0A7I9UXC6"/>
<evidence type="ECO:0000313" key="4">
    <source>
        <dbReference type="EMBL" id="GED97828.1"/>
    </source>
</evidence>
<reference evidence="5" key="1">
    <citation type="submission" date="2019-06" db="EMBL/GenBank/DDBJ databases">
        <title>Gordonia isolated from sludge of a wastewater treatment plant.</title>
        <authorList>
            <person name="Tamura T."/>
            <person name="Aoyama K."/>
            <person name="Kang Y."/>
            <person name="Saito S."/>
            <person name="Akiyama N."/>
            <person name="Yazawa K."/>
            <person name="Gonoi T."/>
            <person name="Mikami Y."/>
        </authorList>
    </citation>
    <scope>NUCLEOTIDE SEQUENCE [LARGE SCALE GENOMIC DNA]</scope>
    <source>
        <strain evidence="5">NBRC 107697</strain>
    </source>
</reference>
<dbReference type="Gene3D" id="3.90.245.10">
    <property type="entry name" value="Ribonucleoside hydrolase-like"/>
    <property type="match status" value="1"/>
</dbReference>
<name>A0A7I9UXC6_9ACTN</name>
<dbReference type="Proteomes" id="UP000444980">
    <property type="component" value="Unassembled WGS sequence"/>
</dbReference>
<feature type="domain" description="Inosine/uridine-preferring nucleoside hydrolase" evidence="3">
    <location>
        <begin position="7"/>
        <end position="307"/>
    </location>
</feature>
<dbReference type="PANTHER" id="PTHR12304">
    <property type="entry name" value="INOSINE-URIDINE PREFERRING NUCLEOSIDE HYDROLASE"/>
    <property type="match status" value="1"/>
</dbReference>
<keyword evidence="1 4" id="KW-0378">Hydrolase</keyword>
<evidence type="ECO:0000313" key="5">
    <source>
        <dbReference type="Proteomes" id="UP000444980"/>
    </source>
</evidence>
<proteinExistence type="predicted"/>
<evidence type="ECO:0000256" key="1">
    <source>
        <dbReference type="ARBA" id="ARBA00022801"/>
    </source>
</evidence>
<evidence type="ECO:0000259" key="3">
    <source>
        <dbReference type="Pfam" id="PF01156"/>
    </source>
</evidence>
<dbReference type="Pfam" id="PF01156">
    <property type="entry name" value="IU_nuc_hydro"/>
    <property type="match status" value="1"/>
</dbReference>
<dbReference type="InterPro" id="IPR001910">
    <property type="entry name" value="Inosine/uridine_hydrolase_dom"/>
</dbReference>
<keyword evidence="2" id="KW-0326">Glycosidase</keyword>
<dbReference type="InterPro" id="IPR023186">
    <property type="entry name" value="IUNH"/>
</dbReference>
<sequence length="322" mass="33819">MLPTPLFLDCDTGIDDSLALLYLLTRPDVEITGIASTAGNVATDTVVENNLAWLELCGRTDIPVHPGSPVPLVTPLRTAEDTHGPHGTGYARLATAVTAPSPVDAAHAWCRAASTHADRLVGLAIGPLTNLALALRLDPDLPTRLDRLVIMGGAFGVPGNTTPVAEWNMVVDPEAAAEVFAAFDRPDAPDPLVCGLDVTEQMSFTPAHAQRLADAAPGTRVAGYLTDALRFYFEFHDAQGEGYQAFVHDPLAAMVALDPDRASTTPAHLAVELEGALTRAMTVADRRGMLGAPNVRLVTGADVDAMLDELVDALARLGVAIG</sequence>
<dbReference type="GO" id="GO:0008477">
    <property type="term" value="F:purine nucleosidase activity"/>
    <property type="evidence" value="ECO:0007669"/>
    <property type="project" value="TreeGrafter"/>
</dbReference>